<dbReference type="InParanoid" id="D5GJ26"/>
<reference evidence="1 2" key="1">
    <citation type="journal article" date="2010" name="Nature">
        <title>Perigord black truffle genome uncovers evolutionary origins and mechanisms of symbiosis.</title>
        <authorList>
            <person name="Martin F."/>
            <person name="Kohler A."/>
            <person name="Murat C."/>
            <person name="Balestrini R."/>
            <person name="Coutinho P.M."/>
            <person name="Jaillon O."/>
            <person name="Montanini B."/>
            <person name="Morin E."/>
            <person name="Noel B."/>
            <person name="Percudani R."/>
            <person name="Porcel B."/>
            <person name="Rubini A."/>
            <person name="Amicucci A."/>
            <person name="Amselem J."/>
            <person name="Anthouard V."/>
            <person name="Arcioni S."/>
            <person name="Artiguenave F."/>
            <person name="Aury J.M."/>
            <person name="Ballario P."/>
            <person name="Bolchi A."/>
            <person name="Brenna A."/>
            <person name="Brun A."/>
            <person name="Buee M."/>
            <person name="Cantarel B."/>
            <person name="Chevalier G."/>
            <person name="Couloux A."/>
            <person name="Da Silva C."/>
            <person name="Denoeud F."/>
            <person name="Duplessis S."/>
            <person name="Ghignone S."/>
            <person name="Hilselberger B."/>
            <person name="Iotti M."/>
            <person name="Marcais B."/>
            <person name="Mello A."/>
            <person name="Miranda M."/>
            <person name="Pacioni G."/>
            <person name="Quesneville H."/>
            <person name="Riccioni C."/>
            <person name="Ruotolo R."/>
            <person name="Splivallo R."/>
            <person name="Stocchi V."/>
            <person name="Tisserant E."/>
            <person name="Viscomi A.R."/>
            <person name="Zambonelli A."/>
            <person name="Zampieri E."/>
            <person name="Henrissat B."/>
            <person name="Lebrun M.H."/>
            <person name="Paolocci F."/>
            <person name="Bonfante P."/>
            <person name="Ottonello S."/>
            <person name="Wincker P."/>
        </authorList>
    </citation>
    <scope>NUCLEOTIDE SEQUENCE [LARGE SCALE GENOMIC DNA]</scope>
    <source>
        <strain evidence="1 2">Mel28</strain>
    </source>
</reference>
<dbReference type="KEGG" id="tml:GSTUM_00008804001"/>
<evidence type="ECO:0000313" key="2">
    <source>
        <dbReference type="Proteomes" id="UP000006911"/>
    </source>
</evidence>
<dbReference type="Proteomes" id="UP000006911">
    <property type="component" value="Unassembled WGS sequence"/>
</dbReference>
<organism evidence="1 2">
    <name type="scientific">Tuber melanosporum (strain Mel28)</name>
    <name type="common">Perigord black truffle</name>
    <dbReference type="NCBI Taxonomy" id="656061"/>
    <lineage>
        <taxon>Eukaryota</taxon>
        <taxon>Fungi</taxon>
        <taxon>Dikarya</taxon>
        <taxon>Ascomycota</taxon>
        <taxon>Pezizomycotina</taxon>
        <taxon>Pezizomycetes</taxon>
        <taxon>Pezizales</taxon>
        <taxon>Tuberaceae</taxon>
        <taxon>Tuber</taxon>
    </lineage>
</organism>
<protein>
    <submittedName>
        <fullName evidence="1">(Perigord truffle) hypothetical protein</fullName>
    </submittedName>
</protein>
<dbReference type="EMBL" id="FN430329">
    <property type="protein sequence ID" value="CAZ84519.1"/>
    <property type="molecule type" value="Genomic_DNA"/>
</dbReference>
<keyword evidence="2" id="KW-1185">Reference proteome</keyword>
<sequence>MPDFAPRSLSPLPSALFTRFLFISAILPWPNPSISLFALLYSILKSSFCTFSCTFHSSFLHYGKKKKKERKA</sequence>
<dbReference type="RefSeq" id="XP_002840328.1">
    <property type="nucleotide sequence ID" value="XM_002840282.1"/>
</dbReference>
<accession>D5GJ26</accession>
<proteinExistence type="predicted"/>
<gene>
    <name evidence="1" type="ORF">GSTUM_00008804001</name>
</gene>
<evidence type="ECO:0000313" key="1">
    <source>
        <dbReference type="EMBL" id="CAZ84519.1"/>
    </source>
</evidence>
<dbReference type="HOGENOM" id="CLU_2724049_0_0_1"/>
<dbReference type="GeneID" id="9181860"/>
<name>D5GJ26_TUBMM</name>
<dbReference type="AlphaFoldDB" id="D5GJ26"/>